<dbReference type="AlphaFoldDB" id="A0A8T0IGA9"/>
<protein>
    <submittedName>
        <fullName evidence="2">Uncharacterized protein</fullName>
    </submittedName>
</protein>
<comment type="caution">
    <text evidence="2">The sequence shown here is derived from an EMBL/GenBank/DDBJ whole genome shotgun (WGS) entry which is preliminary data.</text>
</comment>
<name>A0A8T0IGA9_CERPU</name>
<evidence type="ECO:0000313" key="3">
    <source>
        <dbReference type="Proteomes" id="UP000822688"/>
    </source>
</evidence>
<reference evidence="2" key="1">
    <citation type="submission" date="2020-06" db="EMBL/GenBank/DDBJ databases">
        <title>WGS assembly of Ceratodon purpureus strain R40.</title>
        <authorList>
            <person name="Carey S.B."/>
            <person name="Jenkins J."/>
            <person name="Shu S."/>
            <person name="Lovell J.T."/>
            <person name="Sreedasyam A."/>
            <person name="Maumus F."/>
            <person name="Tiley G.P."/>
            <person name="Fernandez-Pozo N."/>
            <person name="Barry K."/>
            <person name="Chen C."/>
            <person name="Wang M."/>
            <person name="Lipzen A."/>
            <person name="Daum C."/>
            <person name="Saski C.A."/>
            <person name="Payton A.C."/>
            <person name="Mcbreen J.C."/>
            <person name="Conrad R.E."/>
            <person name="Kollar L.M."/>
            <person name="Olsson S."/>
            <person name="Huttunen S."/>
            <person name="Landis J.B."/>
            <person name="Wickett N.J."/>
            <person name="Johnson M.G."/>
            <person name="Rensing S.A."/>
            <person name="Grimwood J."/>
            <person name="Schmutz J."/>
            <person name="Mcdaniel S.F."/>
        </authorList>
    </citation>
    <scope>NUCLEOTIDE SEQUENCE</scope>
    <source>
        <strain evidence="2">R40</strain>
    </source>
</reference>
<feature type="chain" id="PRO_5035846139" evidence="1">
    <location>
        <begin position="34"/>
        <end position="202"/>
    </location>
</feature>
<feature type="signal peptide" evidence="1">
    <location>
        <begin position="1"/>
        <end position="33"/>
    </location>
</feature>
<evidence type="ECO:0000313" key="2">
    <source>
        <dbReference type="EMBL" id="KAG0581941.1"/>
    </source>
</evidence>
<proteinExistence type="predicted"/>
<evidence type="ECO:0000256" key="1">
    <source>
        <dbReference type="SAM" id="SignalP"/>
    </source>
</evidence>
<sequence>MVILLERFSSAVWRFGSLVTLLLVMFPAQPATARPYRLGDHIATARCRNLLPNETGAVMNGVFVAPGATQTVLVSRSDPVITIQLVVTGKPLNRALNAKYTVPIAQKLVNAPRILFVLELTTCQSSGCEGGDLCLKTPSLLGYFGFQRCTVQGPSSTASILEDGEDEISVAPPSITEPNYLKQIQMVGLANHEIGSPWSSAW</sequence>
<dbReference type="EMBL" id="CM026423">
    <property type="protein sequence ID" value="KAG0581941.1"/>
    <property type="molecule type" value="Genomic_DNA"/>
</dbReference>
<organism evidence="2 3">
    <name type="scientific">Ceratodon purpureus</name>
    <name type="common">Fire moss</name>
    <name type="synonym">Dicranum purpureum</name>
    <dbReference type="NCBI Taxonomy" id="3225"/>
    <lineage>
        <taxon>Eukaryota</taxon>
        <taxon>Viridiplantae</taxon>
        <taxon>Streptophyta</taxon>
        <taxon>Embryophyta</taxon>
        <taxon>Bryophyta</taxon>
        <taxon>Bryophytina</taxon>
        <taxon>Bryopsida</taxon>
        <taxon>Dicranidae</taxon>
        <taxon>Pseudoditrichales</taxon>
        <taxon>Ditrichaceae</taxon>
        <taxon>Ceratodon</taxon>
    </lineage>
</organism>
<gene>
    <name evidence="2" type="ORF">KC19_3G021800</name>
</gene>
<keyword evidence="1" id="KW-0732">Signal</keyword>
<accession>A0A8T0IGA9</accession>
<dbReference type="Proteomes" id="UP000822688">
    <property type="component" value="Chromosome 3"/>
</dbReference>
<keyword evidence="3" id="KW-1185">Reference proteome</keyword>